<dbReference type="EMBL" id="MN739420">
    <property type="protein sequence ID" value="QHT03933.1"/>
    <property type="molecule type" value="Genomic_DNA"/>
</dbReference>
<dbReference type="SUPFAM" id="SSF57850">
    <property type="entry name" value="RING/U-box"/>
    <property type="match status" value="1"/>
</dbReference>
<organism evidence="7">
    <name type="scientific">viral metagenome</name>
    <dbReference type="NCBI Taxonomy" id="1070528"/>
    <lineage>
        <taxon>unclassified sequences</taxon>
        <taxon>metagenomes</taxon>
        <taxon>organismal metagenomes</taxon>
    </lineage>
</organism>
<dbReference type="GO" id="GO:0008270">
    <property type="term" value="F:zinc ion binding"/>
    <property type="evidence" value="ECO:0007669"/>
    <property type="project" value="UniProtKB-KW"/>
</dbReference>
<protein>
    <recommendedName>
        <fullName evidence="6">RING-type domain-containing protein</fullName>
    </recommendedName>
</protein>
<dbReference type="InterPro" id="IPR013083">
    <property type="entry name" value="Znf_RING/FYVE/PHD"/>
</dbReference>
<accession>A0A6C0CI18</accession>
<comment type="pathway">
    <text evidence="1">Protein modification; protein ubiquitination.</text>
</comment>
<dbReference type="SMART" id="SM00184">
    <property type="entry name" value="RING"/>
    <property type="match status" value="1"/>
</dbReference>
<dbReference type="AlphaFoldDB" id="A0A6C0CI18"/>
<keyword evidence="3" id="KW-0863">Zinc-finger</keyword>
<evidence type="ECO:0000256" key="1">
    <source>
        <dbReference type="ARBA" id="ARBA00004906"/>
    </source>
</evidence>
<keyword evidence="5" id="KW-0862">Zinc</keyword>
<dbReference type="Gene3D" id="3.30.40.10">
    <property type="entry name" value="Zinc/RING finger domain, C3HC4 (zinc finger)"/>
    <property type="match status" value="1"/>
</dbReference>
<evidence type="ECO:0000256" key="4">
    <source>
        <dbReference type="ARBA" id="ARBA00022786"/>
    </source>
</evidence>
<feature type="domain" description="RING-type" evidence="6">
    <location>
        <begin position="6"/>
        <end position="60"/>
    </location>
</feature>
<evidence type="ECO:0000256" key="3">
    <source>
        <dbReference type="ARBA" id="ARBA00022771"/>
    </source>
</evidence>
<dbReference type="Pfam" id="PF12678">
    <property type="entry name" value="zf-rbx1"/>
    <property type="match status" value="1"/>
</dbReference>
<evidence type="ECO:0000259" key="6">
    <source>
        <dbReference type="PROSITE" id="PS50089"/>
    </source>
</evidence>
<evidence type="ECO:0000256" key="5">
    <source>
        <dbReference type="ARBA" id="ARBA00022833"/>
    </source>
</evidence>
<evidence type="ECO:0000313" key="7">
    <source>
        <dbReference type="EMBL" id="QHT03933.1"/>
    </source>
</evidence>
<reference evidence="7" key="1">
    <citation type="journal article" date="2020" name="Nature">
        <title>Giant virus diversity and host interactions through global metagenomics.</title>
        <authorList>
            <person name="Schulz F."/>
            <person name="Roux S."/>
            <person name="Paez-Espino D."/>
            <person name="Jungbluth S."/>
            <person name="Walsh D.A."/>
            <person name="Denef V.J."/>
            <person name="McMahon K.D."/>
            <person name="Konstantinidis K.T."/>
            <person name="Eloe-Fadrosh E.A."/>
            <person name="Kyrpides N.C."/>
            <person name="Woyke T."/>
        </authorList>
    </citation>
    <scope>NUCLEOTIDE SEQUENCE</scope>
    <source>
        <strain evidence="7">GVMAG-M-3300021137-6</strain>
    </source>
</reference>
<dbReference type="PROSITE" id="PS50089">
    <property type="entry name" value="ZF_RING_2"/>
    <property type="match status" value="1"/>
</dbReference>
<proteinExistence type="predicted"/>
<sequence length="196" mass="22603">MAEEECILCYDPLDVLVYQANPTDDIIVGETSSRLQCGHAYHTRCLLRSLQHRSACPLCNIMGQADESEHDWWHNGRIALEGRCTEIMEKVKKDREVRESLREYKASLKNLGGVKKEFVKRVKEFKAGLRTELGVETVLKSVVKSKTSAMRIFTRKAKMEGSLVTGAHSMLPSYKIERFLFGLSRFFRWRMHSVFN</sequence>
<name>A0A6C0CI18_9ZZZZ</name>
<keyword evidence="2" id="KW-0479">Metal-binding</keyword>
<dbReference type="InterPro" id="IPR024766">
    <property type="entry name" value="Znf_RING_H2"/>
</dbReference>
<keyword evidence="4" id="KW-0833">Ubl conjugation pathway</keyword>
<evidence type="ECO:0000256" key="2">
    <source>
        <dbReference type="ARBA" id="ARBA00022723"/>
    </source>
</evidence>
<dbReference type="InterPro" id="IPR001841">
    <property type="entry name" value="Znf_RING"/>
</dbReference>